<keyword evidence="2" id="KW-1185">Reference proteome</keyword>
<evidence type="ECO:0000313" key="2">
    <source>
        <dbReference type="Proteomes" id="UP001159363"/>
    </source>
</evidence>
<evidence type="ECO:0008006" key="3">
    <source>
        <dbReference type="Google" id="ProtNLM"/>
    </source>
</evidence>
<evidence type="ECO:0000313" key="1">
    <source>
        <dbReference type="EMBL" id="KAJ8891978.1"/>
    </source>
</evidence>
<sequence length="247" mass="28487">MDLYRRKRVAFAYLVYKYVSSKRHRRYLTHPLVSNYFRESSKAFDELATKLEASIKSNDTVMRLGIPPIELLAVTLSRGEIITCGRGFGCSLRRFLGFVVVDTGICHTWLYCLQKKRQLASIDVSSDTLSNGCTLVELHYEYRIGRSTLCKIVRRVCKAVWTIMHTECIPMFSEERWLENSQGFQNRANFPNCVGALDVKHVRIAKPASNGSEFFNYKKYYSVVLSVISDANYLFNYVEVGVTRQRI</sequence>
<reference evidence="1 2" key="1">
    <citation type="submission" date="2023-02" db="EMBL/GenBank/DDBJ databases">
        <title>LHISI_Scaffold_Assembly.</title>
        <authorList>
            <person name="Stuart O.P."/>
            <person name="Cleave R."/>
            <person name="Magrath M.J.L."/>
            <person name="Mikheyev A.S."/>
        </authorList>
    </citation>
    <scope>NUCLEOTIDE SEQUENCE [LARGE SCALE GENOMIC DNA]</scope>
    <source>
        <strain evidence="1">Daus_M_001</strain>
        <tissue evidence="1">Leg muscle</tissue>
    </source>
</reference>
<proteinExistence type="predicted"/>
<comment type="caution">
    <text evidence="1">The sequence shown here is derived from an EMBL/GenBank/DDBJ whole genome shotgun (WGS) entry which is preliminary data.</text>
</comment>
<protein>
    <recommendedName>
        <fullName evidence="3">DDE Tnp4 domain-containing protein</fullName>
    </recommendedName>
</protein>
<gene>
    <name evidence="1" type="ORF">PR048_004543</name>
</gene>
<dbReference type="Proteomes" id="UP001159363">
    <property type="component" value="Chromosome 2"/>
</dbReference>
<dbReference type="EMBL" id="JARBHB010000002">
    <property type="protein sequence ID" value="KAJ8891978.1"/>
    <property type="molecule type" value="Genomic_DNA"/>
</dbReference>
<accession>A0ABQ9I5P9</accession>
<name>A0ABQ9I5P9_9NEOP</name>
<organism evidence="1 2">
    <name type="scientific">Dryococelus australis</name>
    <dbReference type="NCBI Taxonomy" id="614101"/>
    <lineage>
        <taxon>Eukaryota</taxon>
        <taxon>Metazoa</taxon>
        <taxon>Ecdysozoa</taxon>
        <taxon>Arthropoda</taxon>
        <taxon>Hexapoda</taxon>
        <taxon>Insecta</taxon>
        <taxon>Pterygota</taxon>
        <taxon>Neoptera</taxon>
        <taxon>Polyneoptera</taxon>
        <taxon>Phasmatodea</taxon>
        <taxon>Verophasmatodea</taxon>
        <taxon>Anareolatae</taxon>
        <taxon>Phasmatidae</taxon>
        <taxon>Eurycanthinae</taxon>
        <taxon>Dryococelus</taxon>
    </lineage>
</organism>